<feature type="active site" description="Schiff-base intermediate with substrate; via topaquinone" evidence="13">
    <location>
        <position position="404"/>
    </location>
</feature>
<organism evidence="19 20">
    <name type="scientific">Penicillium patulum</name>
    <name type="common">Penicillium griseofulvum</name>
    <dbReference type="NCBI Taxonomy" id="5078"/>
    <lineage>
        <taxon>Eukaryota</taxon>
        <taxon>Fungi</taxon>
        <taxon>Dikarya</taxon>
        <taxon>Ascomycota</taxon>
        <taxon>Pezizomycotina</taxon>
        <taxon>Eurotiomycetes</taxon>
        <taxon>Eurotiomycetidae</taxon>
        <taxon>Eurotiales</taxon>
        <taxon>Aspergillaceae</taxon>
        <taxon>Penicillium</taxon>
    </lineage>
</organism>
<feature type="active site" description="Proton acceptor" evidence="13">
    <location>
        <position position="320"/>
    </location>
</feature>
<dbReference type="PANTHER" id="PTHR10638:SF91">
    <property type="entry name" value="AMINE OXIDASE"/>
    <property type="match status" value="1"/>
</dbReference>
<keyword evidence="8" id="KW-0805">Transcription regulation</keyword>
<feature type="compositionally biased region" description="Basic and acidic residues" evidence="17">
    <location>
        <begin position="1258"/>
        <end position="1269"/>
    </location>
</feature>
<evidence type="ECO:0000256" key="12">
    <source>
        <dbReference type="ARBA" id="ARBA00023242"/>
    </source>
</evidence>
<dbReference type="Pfam" id="PF04082">
    <property type="entry name" value="Fungal_trans"/>
    <property type="match status" value="1"/>
</dbReference>
<dbReference type="InterPro" id="IPR015798">
    <property type="entry name" value="Cu_amine_oxidase_C"/>
</dbReference>
<evidence type="ECO:0000256" key="4">
    <source>
        <dbReference type="ARBA" id="ARBA00022723"/>
    </source>
</evidence>
<dbReference type="FunFam" id="2.70.98.20:FF:000001">
    <property type="entry name" value="Amine oxidase"/>
    <property type="match status" value="1"/>
</dbReference>
<dbReference type="Pfam" id="PF00172">
    <property type="entry name" value="Zn_clus"/>
    <property type="match status" value="1"/>
</dbReference>
<feature type="domain" description="Zn(2)-C6 fungal-type" evidence="18">
    <location>
        <begin position="693"/>
        <end position="722"/>
    </location>
</feature>
<evidence type="ECO:0000256" key="16">
    <source>
        <dbReference type="SAM" id="Coils"/>
    </source>
</evidence>
<dbReference type="EC" id="1.4.3.-" evidence="15"/>
<dbReference type="EMBL" id="LHQR01000069">
    <property type="protein sequence ID" value="KXG46646.1"/>
    <property type="molecule type" value="Genomic_DNA"/>
</dbReference>
<dbReference type="InterPro" id="IPR000269">
    <property type="entry name" value="Cu_amine_oxidase"/>
</dbReference>
<feature type="coiled-coil region" evidence="16">
    <location>
        <begin position="743"/>
        <end position="770"/>
    </location>
</feature>
<feature type="modified residue" description="2',4',5'-topaquinone" evidence="14">
    <location>
        <position position="404"/>
    </location>
</feature>
<evidence type="ECO:0000256" key="10">
    <source>
        <dbReference type="ARBA" id="ARBA00023157"/>
    </source>
</evidence>
<gene>
    <name evidence="19" type="ORF">PGRI_055020</name>
</gene>
<dbReference type="FunFam" id="3.10.450.40:FF:000010">
    <property type="entry name" value="Amine oxidase"/>
    <property type="match status" value="1"/>
</dbReference>
<evidence type="ECO:0000256" key="17">
    <source>
        <dbReference type="SAM" id="MobiDB-lite"/>
    </source>
</evidence>
<dbReference type="GO" id="GO:0048038">
    <property type="term" value="F:quinone binding"/>
    <property type="evidence" value="ECO:0007669"/>
    <property type="project" value="InterPro"/>
</dbReference>
<dbReference type="SUPFAM" id="SSF57701">
    <property type="entry name" value="Zn2/Cys6 DNA-binding domain"/>
    <property type="match status" value="1"/>
</dbReference>
<evidence type="ECO:0000256" key="14">
    <source>
        <dbReference type="PIRSR" id="PIRSR600269-51"/>
    </source>
</evidence>
<keyword evidence="7 15" id="KW-0186">Copper</keyword>
<feature type="region of interest" description="Disordered" evidence="17">
    <location>
        <begin position="1250"/>
        <end position="1269"/>
    </location>
</feature>
<comment type="PTM">
    <text evidence="14 15">Topaquinone (TPQ) is generated by copper-dependent autoxidation of a specific tyrosyl residue.</text>
</comment>
<dbReference type="GO" id="GO:0006351">
    <property type="term" value="P:DNA-templated transcription"/>
    <property type="evidence" value="ECO:0007669"/>
    <property type="project" value="InterPro"/>
</dbReference>
<dbReference type="OrthoDB" id="5379943at2759"/>
<dbReference type="Gene3D" id="2.70.98.20">
    <property type="entry name" value="Copper amine oxidase, catalytic domain"/>
    <property type="match status" value="1"/>
</dbReference>
<proteinExistence type="inferred from homology"/>
<dbReference type="PROSITE" id="PS00463">
    <property type="entry name" value="ZN2_CY6_FUNGAL_1"/>
    <property type="match status" value="1"/>
</dbReference>
<evidence type="ECO:0000256" key="6">
    <source>
        <dbReference type="ARBA" id="ARBA00023002"/>
    </source>
</evidence>
<dbReference type="InterPro" id="IPR007219">
    <property type="entry name" value="XnlR_reg_dom"/>
</dbReference>
<dbReference type="InterPro" id="IPR049948">
    <property type="entry name" value="Cu_Am_ox_TPQ-bd"/>
</dbReference>
<keyword evidence="9" id="KW-0238">DNA-binding</keyword>
<evidence type="ECO:0000256" key="2">
    <source>
        <dbReference type="ARBA" id="ARBA00007983"/>
    </source>
</evidence>
<dbReference type="GO" id="GO:0009308">
    <property type="term" value="P:amine metabolic process"/>
    <property type="evidence" value="ECO:0007669"/>
    <property type="project" value="UniProtKB-UniRule"/>
</dbReference>
<dbReference type="SUPFAM" id="SSF49998">
    <property type="entry name" value="Amine oxidase catalytic domain"/>
    <property type="match status" value="1"/>
</dbReference>
<keyword evidence="4 15" id="KW-0479">Metal-binding</keyword>
<name>A0A135LCF7_PENPA</name>
<dbReference type="SMART" id="SM00906">
    <property type="entry name" value="Fungal_trans"/>
    <property type="match status" value="1"/>
</dbReference>
<dbReference type="Proteomes" id="UP000070168">
    <property type="component" value="Unassembled WGS sequence"/>
</dbReference>
<keyword evidence="5 13" id="KW-0801">TPQ</keyword>
<evidence type="ECO:0000256" key="15">
    <source>
        <dbReference type="RuleBase" id="RU000672"/>
    </source>
</evidence>
<keyword evidence="12" id="KW-0539">Nucleus</keyword>
<dbReference type="STRING" id="5078.A0A135LCF7"/>
<keyword evidence="16" id="KW-0175">Coiled coil</keyword>
<dbReference type="InterPro" id="IPR036864">
    <property type="entry name" value="Zn2-C6_fun-type_DNA-bd_sf"/>
</dbReference>
<dbReference type="GO" id="GO:0003677">
    <property type="term" value="F:DNA binding"/>
    <property type="evidence" value="ECO:0007669"/>
    <property type="project" value="UniProtKB-KW"/>
</dbReference>
<keyword evidence="20" id="KW-1185">Reference proteome</keyword>
<dbReference type="Pfam" id="PF01179">
    <property type="entry name" value="Cu_amine_oxid"/>
    <property type="match status" value="1"/>
</dbReference>
<dbReference type="RefSeq" id="XP_040645182.1">
    <property type="nucleotide sequence ID" value="XM_040793215.1"/>
</dbReference>
<comment type="subunit">
    <text evidence="3">Homodimer.</text>
</comment>
<evidence type="ECO:0000256" key="11">
    <source>
        <dbReference type="ARBA" id="ARBA00023163"/>
    </source>
</evidence>
<accession>A0A135LCF7</accession>
<comment type="caution">
    <text evidence="19">The sequence shown here is derived from an EMBL/GenBank/DDBJ whole genome shotgun (WGS) entry which is preliminary data.</text>
</comment>
<evidence type="ECO:0000256" key="9">
    <source>
        <dbReference type="ARBA" id="ARBA00023125"/>
    </source>
</evidence>
<dbReference type="CDD" id="cd12148">
    <property type="entry name" value="fungal_TF_MHR"/>
    <property type="match status" value="1"/>
</dbReference>
<evidence type="ECO:0000256" key="7">
    <source>
        <dbReference type="ARBA" id="ARBA00023008"/>
    </source>
</evidence>
<dbReference type="SMART" id="SM00066">
    <property type="entry name" value="GAL4"/>
    <property type="match status" value="1"/>
</dbReference>
<dbReference type="GO" id="GO:0008131">
    <property type="term" value="F:primary methylamine oxidase activity"/>
    <property type="evidence" value="ECO:0007669"/>
    <property type="project" value="InterPro"/>
</dbReference>
<evidence type="ECO:0000256" key="5">
    <source>
        <dbReference type="ARBA" id="ARBA00022772"/>
    </source>
</evidence>
<dbReference type="FunFam" id="3.10.450.40:FF:000015">
    <property type="entry name" value="Amine oxidase"/>
    <property type="match status" value="1"/>
</dbReference>
<dbReference type="InterPro" id="IPR016182">
    <property type="entry name" value="Cu_amine_oxidase_N-reg"/>
</dbReference>
<dbReference type="InterPro" id="IPR001138">
    <property type="entry name" value="Zn2Cys6_DnaBD"/>
</dbReference>
<feature type="region of interest" description="Disordered" evidence="17">
    <location>
        <begin position="810"/>
        <end position="839"/>
    </location>
</feature>
<evidence type="ECO:0000256" key="1">
    <source>
        <dbReference type="ARBA" id="ARBA00001935"/>
    </source>
</evidence>
<comment type="cofactor">
    <cofactor evidence="15">
        <name>Cu cation</name>
        <dbReference type="ChEBI" id="CHEBI:23378"/>
    </cofactor>
    <text evidence="15">Contains 1 topaquinone per subunit.</text>
</comment>
<evidence type="ECO:0000256" key="3">
    <source>
        <dbReference type="ARBA" id="ARBA00011738"/>
    </source>
</evidence>
<dbReference type="GO" id="GO:0008270">
    <property type="term" value="F:zinc ion binding"/>
    <property type="evidence" value="ECO:0007669"/>
    <property type="project" value="InterPro"/>
</dbReference>
<dbReference type="Gene3D" id="4.10.240.10">
    <property type="entry name" value="Zn(2)-C6 fungal-type DNA-binding domain"/>
    <property type="match status" value="1"/>
</dbReference>
<evidence type="ECO:0000256" key="13">
    <source>
        <dbReference type="PIRSR" id="PIRSR600269-50"/>
    </source>
</evidence>
<keyword evidence="10" id="KW-1015">Disulfide bond</keyword>
<dbReference type="PANTHER" id="PTHR10638">
    <property type="entry name" value="COPPER AMINE OXIDASE"/>
    <property type="match status" value="1"/>
</dbReference>
<dbReference type="Gene3D" id="3.10.450.40">
    <property type="match status" value="2"/>
</dbReference>
<evidence type="ECO:0000313" key="19">
    <source>
        <dbReference type="EMBL" id="KXG46646.1"/>
    </source>
</evidence>
<dbReference type="CDD" id="cd00067">
    <property type="entry name" value="GAL4"/>
    <property type="match status" value="1"/>
</dbReference>
<protein>
    <recommendedName>
        <fullName evidence="15">Amine oxidase</fullName>
        <ecNumber evidence="15">1.4.3.-</ecNumber>
    </recommendedName>
</protein>
<dbReference type="PROSITE" id="PS01164">
    <property type="entry name" value="COPPER_AMINE_OXID_1"/>
    <property type="match status" value="1"/>
</dbReference>
<dbReference type="GO" id="GO:0005507">
    <property type="term" value="F:copper ion binding"/>
    <property type="evidence" value="ECO:0007669"/>
    <property type="project" value="InterPro"/>
</dbReference>
<dbReference type="PROSITE" id="PS50048">
    <property type="entry name" value="ZN2_CY6_FUNGAL_2"/>
    <property type="match status" value="1"/>
</dbReference>
<evidence type="ECO:0000256" key="8">
    <source>
        <dbReference type="ARBA" id="ARBA00023015"/>
    </source>
</evidence>
<comment type="cofactor">
    <cofactor evidence="1">
        <name>Cu cation</name>
        <dbReference type="ChEBI" id="CHEBI:23378"/>
    </cofactor>
</comment>
<comment type="similarity">
    <text evidence="2 15">Belongs to the copper/topaquinone oxidase family.</text>
</comment>
<keyword evidence="6 15" id="KW-0560">Oxidoreductase</keyword>
<reference evidence="19 20" key="1">
    <citation type="journal article" date="2016" name="BMC Genomics">
        <title>Genome sequencing and secondary metabolism of the postharvest pathogen Penicillium griseofulvum.</title>
        <authorList>
            <person name="Banani H."/>
            <person name="Marcet-Houben M."/>
            <person name="Ballester A.R."/>
            <person name="Abbruscato P."/>
            <person name="Gonzalez-Candelas L."/>
            <person name="Gabaldon T."/>
            <person name="Spadaro D."/>
        </authorList>
    </citation>
    <scope>NUCLEOTIDE SEQUENCE [LARGE SCALE GENOMIC DNA]</scope>
    <source>
        <strain evidence="19 20">PG3</strain>
    </source>
</reference>
<evidence type="ECO:0000313" key="20">
    <source>
        <dbReference type="Proteomes" id="UP000070168"/>
    </source>
</evidence>
<dbReference type="GO" id="GO:0000981">
    <property type="term" value="F:DNA-binding transcription factor activity, RNA polymerase II-specific"/>
    <property type="evidence" value="ECO:0007669"/>
    <property type="project" value="InterPro"/>
</dbReference>
<dbReference type="InterPro" id="IPR036460">
    <property type="entry name" value="Cu_amine_oxidase_C_sf"/>
</dbReference>
<evidence type="ECO:0000259" key="18">
    <source>
        <dbReference type="PROSITE" id="PS50048"/>
    </source>
</evidence>
<dbReference type="GeneID" id="63708515"/>
<sequence>MSHPLSILSIEETNLARDVVKAAHPNVVIDFREIFLQEPPKAQLQEFLAVEHAGRLSPTTPRPPRLALCQYDVIGVDRIPQFHESVIDVVSQSRVKHTVVGKEHHASLTLSEFDVLVDQCMKSPLFQKALSEFDLPEGFEVVIEPWPYGGLDHTDENRRFFQGLCFAQDKRSGNEDSNFYSFPLPIIPVMDAHTQEIIRVDRPATGGKGDGLLEQTFKRDIIGHCKPSEYVPELMPEGTRKDLKPLNVVQPEGPSFRVTNESLVEWQKWRFRVAFNPREGATIHDVSYDGRSVMHRLAISEMTVPYADPRPPFHRKQAFDFGDGGGGNMANNLSLGCDCLGVIKYFDAIITQADGTAQILPNAICLHEQDNGIGWKHSNWRTGRAVVTRNRELVVQFIITLANYEYIFAYKFDQSGGITVEARATGILNVVNIDSGKVSDYGNVVSGGVLAQNHQHIFNIRIDPAIDGPNNSVVVEESHPVPMNAVTNPNGNFYQVTKQTVERASWIDAAPQLNRTIKMINPHIKNPISGNPVGYKFIPLATQTLLADPASVQARRAQFAQHHVWVTKYRDGELYAGGRYTLQSQIEVEGVSDAVLRGDSVVDTDVVVWNSFGITHNPRVEDWPVMPVEIFQLMIRPADFFVANPSLDVPSNKNVTGSRFIFPISEVSLFNSSRMVSESQDSSRKRAKYTQVACNECKRRKLKCSGGLVCVRCSRDQIPCVYTSRPSSTIHETSKDERENVRFQAVDRQLETLRREMRTLSARVHELESTPASPPLTGLHRILDAPRSPTYVGPTSAEFGLTRKSLSQAGDCTIDHPGDLSTTAPSPAPSDRGENALGNSLGVDETLRLVQVYEDTVGVMYPCVDLDGVRAYVLEFYRSQDSTTASSSVLSMQTASDQDWFSARDVQVLKILLATALLVESHGRSERAAQLADSVEDRFASRLKIAEVDMKEILILTLLSIFHSYRDDEVIAGRLIGMAVRGSTELGLHRQETWQKTGGVFPGELEWTWASRLFWCIYVLDRKCAFGTGLPFAIQDSDIDTNLPEPGHSTPYLTCMISHARLSTKIWGLVVGWPNRSQAATTDGCAYLDAQVQQWIHSIPRELRFDPAASEQTDRAMMLQVLLALQANQLRILVYRQNLLSDERIADNVTGASTAVETAKSTVHMLDYFSRVSSIYFQRPEPFNYFLLSALAALFLAVLHAPARFSHACRPEFYTAVDMVRRSATRARTSRRLQKILHSLKQLNLRWEAGRQSGGHPTKADFKGKEPHSRATSLYPGIWDTTPVSTTESAAANCTPSLHQTSGTTTQLSSNTFWPMSPGTVDGPQSNVCEDLSSFFEIAGGFYFDPQTGLDSAVGANVALAPPGDTRSPALDAFHAEDEALTRVMAGLL</sequence>
<dbReference type="SUPFAM" id="SSF54416">
    <property type="entry name" value="Amine oxidase N-terminal region"/>
    <property type="match status" value="2"/>
</dbReference>
<keyword evidence="11" id="KW-0804">Transcription</keyword>